<keyword evidence="1" id="KW-0808">Transferase</keyword>
<dbReference type="Pfam" id="PF18085">
    <property type="entry name" value="Mak_N_cap"/>
    <property type="match status" value="1"/>
</dbReference>
<accession>A0A097ID39</accession>
<organism evidence="6 7">
    <name type="scientific">Corynebacterium doosanense CAU 212 = DSM 45436</name>
    <dbReference type="NCBI Taxonomy" id="558173"/>
    <lineage>
        <taxon>Bacteria</taxon>
        <taxon>Bacillati</taxon>
        <taxon>Actinomycetota</taxon>
        <taxon>Actinomycetes</taxon>
        <taxon>Mycobacteriales</taxon>
        <taxon>Corynebacteriaceae</taxon>
        <taxon>Corynebacterium</taxon>
    </lineage>
</organism>
<dbReference type="STRING" id="558173.CDOO_01085"/>
<sequence length="211" mass="22405">MSGTAKLYPDAELNPTKAELAQNFASIKDLQGSARLVDPEGEVGIEFHFGLDDSGRLIQLPVTYRSAELSEQATLTTLEHSELGKRWVSAGLSDPVAVTQIIRTIVQGDDGAEFPDGPGPQFLIRGSGEQPEAEVVDAQIAEATRQRAVGTVTVDGKVLSYRLRISALPVPARSASTDYGTSRLHLTAVPAQDPEATPVIIAELMLSDGLG</sequence>
<dbReference type="GO" id="GO:0016301">
    <property type="term" value="F:kinase activity"/>
    <property type="evidence" value="ECO:0007669"/>
    <property type="project" value="UniProtKB-KW"/>
</dbReference>
<evidence type="ECO:0000256" key="1">
    <source>
        <dbReference type="ARBA" id="ARBA00022679"/>
    </source>
</evidence>
<dbReference type="GO" id="GO:0005524">
    <property type="term" value="F:ATP binding"/>
    <property type="evidence" value="ECO:0007669"/>
    <property type="project" value="UniProtKB-KW"/>
</dbReference>
<keyword evidence="7" id="KW-1185">Reference proteome</keyword>
<evidence type="ECO:0000259" key="5">
    <source>
        <dbReference type="Pfam" id="PF18085"/>
    </source>
</evidence>
<evidence type="ECO:0000256" key="3">
    <source>
        <dbReference type="ARBA" id="ARBA00022777"/>
    </source>
</evidence>
<dbReference type="OrthoDB" id="3787729at2"/>
<dbReference type="Proteomes" id="UP000029914">
    <property type="component" value="Chromosome"/>
</dbReference>
<keyword evidence="4" id="KW-0067">ATP-binding</keyword>
<dbReference type="AlphaFoldDB" id="A0A097ID39"/>
<evidence type="ECO:0000256" key="4">
    <source>
        <dbReference type="ARBA" id="ARBA00022840"/>
    </source>
</evidence>
<feature type="domain" description="Maltokinase N-terminal cap" evidence="5">
    <location>
        <begin position="31"/>
        <end position="94"/>
    </location>
</feature>
<dbReference type="NCBIfam" id="NF047743">
    <property type="entry name" value="CG0192_fam"/>
    <property type="match status" value="1"/>
</dbReference>
<proteinExistence type="predicted"/>
<dbReference type="eggNOG" id="COG3281">
    <property type="taxonomic scope" value="Bacteria"/>
</dbReference>
<dbReference type="EMBL" id="CP006764">
    <property type="protein sequence ID" value="AIT60047.1"/>
    <property type="molecule type" value="Genomic_DNA"/>
</dbReference>
<keyword evidence="3" id="KW-0418">Kinase</keyword>
<dbReference type="HOGENOM" id="CLU_114454_0_0_11"/>
<dbReference type="KEGG" id="cdo:CDOO_01085"/>
<protein>
    <recommendedName>
        <fullName evidence="5">Maltokinase N-terminal cap domain-containing protein</fullName>
    </recommendedName>
</protein>
<reference evidence="6 7" key="1">
    <citation type="submission" date="2013-09" db="EMBL/GenBank/DDBJ databases">
        <title>Complete genome sequence of Corynebacterium doosanense CAU 212(T) (=DSM 45436(T)), isolated from activated sludge.</title>
        <authorList>
            <person name="Schaffert L."/>
            <person name="Albersmeier A."/>
            <person name="Kalinowski J."/>
            <person name="Ruckert C."/>
        </authorList>
    </citation>
    <scope>NUCLEOTIDE SEQUENCE [LARGE SCALE GENOMIC DNA]</scope>
    <source>
        <strain evidence="6 7">CAU 212</strain>
    </source>
</reference>
<evidence type="ECO:0000313" key="6">
    <source>
        <dbReference type="EMBL" id="AIT60047.1"/>
    </source>
</evidence>
<keyword evidence="2" id="KW-0547">Nucleotide-binding</keyword>
<evidence type="ECO:0000256" key="2">
    <source>
        <dbReference type="ARBA" id="ARBA00022741"/>
    </source>
</evidence>
<gene>
    <name evidence="6" type="ORF">CDOO_01085</name>
</gene>
<evidence type="ECO:0000313" key="7">
    <source>
        <dbReference type="Proteomes" id="UP000029914"/>
    </source>
</evidence>
<dbReference type="RefSeq" id="WP_018022903.1">
    <property type="nucleotide sequence ID" value="NZ_AQUX01000015.1"/>
</dbReference>
<name>A0A097ID39_9CORY</name>
<dbReference type="InterPro" id="IPR040999">
    <property type="entry name" value="Mak_N_cap"/>
</dbReference>